<evidence type="ECO:0000259" key="2">
    <source>
        <dbReference type="PROSITE" id="PS50837"/>
    </source>
</evidence>
<protein>
    <submittedName>
        <fullName evidence="3">Histidine kinase</fullName>
    </submittedName>
</protein>
<dbReference type="PANTHER" id="PTHR46844">
    <property type="entry name" value="SLR5058 PROTEIN"/>
    <property type="match status" value="1"/>
</dbReference>
<comment type="caution">
    <text evidence="3">The sequence shown here is derived from an EMBL/GenBank/DDBJ whole genome shotgun (WGS) entry which is preliminary data.</text>
</comment>
<evidence type="ECO:0000313" key="3">
    <source>
        <dbReference type="EMBL" id="PSJ17330.1"/>
    </source>
</evidence>
<dbReference type="SUPFAM" id="SSF52540">
    <property type="entry name" value="P-loop containing nucleoside triphosphate hydrolases"/>
    <property type="match status" value="1"/>
</dbReference>
<keyword evidence="1" id="KW-0175">Coiled coil</keyword>
<name>A0A2P7NV37_9PROT</name>
<organism evidence="3 4">
    <name type="scientific">Nitrosomonas supralitoralis</name>
    <dbReference type="NCBI Taxonomy" id="2116706"/>
    <lineage>
        <taxon>Bacteria</taxon>
        <taxon>Pseudomonadati</taxon>
        <taxon>Pseudomonadota</taxon>
        <taxon>Betaproteobacteria</taxon>
        <taxon>Nitrosomonadales</taxon>
        <taxon>Nitrosomonadaceae</taxon>
        <taxon>Nitrosomonas</taxon>
    </lineage>
</organism>
<dbReference type="PANTHER" id="PTHR46844:SF1">
    <property type="entry name" value="SLR5058 PROTEIN"/>
    <property type="match status" value="1"/>
</dbReference>
<dbReference type="InterPro" id="IPR007111">
    <property type="entry name" value="NACHT_NTPase"/>
</dbReference>
<accession>A0A2P7NV37</accession>
<feature type="domain" description="NACHT" evidence="2">
    <location>
        <begin position="96"/>
        <end position="214"/>
    </location>
</feature>
<dbReference type="InterPro" id="IPR055053">
    <property type="entry name" value="SNaCT11"/>
</dbReference>
<dbReference type="PROSITE" id="PS50837">
    <property type="entry name" value="NACHT"/>
    <property type="match status" value="1"/>
</dbReference>
<dbReference type="Proteomes" id="UP000241912">
    <property type="component" value="Unassembled WGS sequence"/>
</dbReference>
<keyword evidence="3" id="KW-0418">Kinase</keyword>
<evidence type="ECO:0000256" key="1">
    <source>
        <dbReference type="SAM" id="Coils"/>
    </source>
</evidence>
<keyword evidence="3" id="KW-0808">Transferase</keyword>
<evidence type="ECO:0000313" key="4">
    <source>
        <dbReference type="Proteomes" id="UP000241912"/>
    </source>
</evidence>
<dbReference type="InterPro" id="IPR027417">
    <property type="entry name" value="P-loop_NTPase"/>
</dbReference>
<keyword evidence="4" id="KW-1185">Reference proteome</keyword>
<dbReference type="AlphaFoldDB" id="A0A2P7NV37"/>
<dbReference type="GO" id="GO:0016301">
    <property type="term" value="F:kinase activity"/>
    <property type="evidence" value="ECO:0007669"/>
    <property type="project" value="UniProtKB-KW"/>
</dbReference>
<reference evidence="3 4" key="1">
    <citation type="submission" date="2018-03" db="EMBL/GenBank/DDBJ databases">
        <title>Draft genome of Nitrosomonas supralitoralis APG5.</title>
        <authorList>
            <person name="Urakawa H."/>
            <person name="Lopez J.V."/>
        </authorList>
    </citation>
    <scope>NUCLEOTIDE SEQUENCE [LARGE SCALE GENOMIC DNA]</scope>
    <source>
        <strain evidence="3 4">APG5</strain>
    </source>
</reference>
<gene>
    <name evidence="3" type="ORF">C7H79_08530</name>
</gene>
<dbReference type="Pfam" id="PF05729">
    <property type="entry name" value="NACHT"/>
    <property type="match status" value="1"/>
</dbReference>
<dbReference type="Gene3D" id="3.40.50.300">
    <property type="entry name" value="P-loop containing nucleotide triphosphate hydrolases"/>
    <property type="match status" value="1"/>
</dbReference>
<dbReference type="Pfam" id="PF22716">
    <property type="entry name" value="SNaCT11"/>
    <property type="match status" value="1"/>
</dbReference>
<sequence>MKNKMFEELIKLATGGLDKIAADLYQSAKGVIRNEVREKLSIERIRALIENISQIGKVKTIFNPDKILDLGEIYCEGVVTFDEPEIVHDIRSFNTEKVLLQGGPGQGKSIYLKYLCLEEAKNGHFIPIFIEFRNLSFERPLKEELIIAIQNFGIKIEVELFDYLAKSEKLLFILDGFDEVPSNVRIKTARELEQIAKTYKNLRIVVSSRPDAGLGASVYFKTFKIKFLSKDIQEKFLKHLFGNEEESRPIEEVLKENEFLSDVTRTPLLLTLFAITYKARQFKPDSISEFYSIIFPTMLYRHDRMKLGFERERRSKLSDYQIQRIFETLCFLSLKAGKIRFNTLDFKNYLNKSTEHERIKENLEDELIDDITLITALIIEDGYDNYSYVHKSIQEYFSSVFISRLTDDRKFEFYDHLVSSYSEYEKWKNVINFLSTIDVYNYQRYFLLPLRKKSIGLNNKDKLMLNYSQIENSIGSETKVRIDENGNMINVYWDDTYSSSTFPQFIEFIRTEMVNFLTDEKSSLADYLMFCEVSEYEHYQESDGAFILNLLTYITNVKRSRALVKYISVKIKNSQVMNEINELENEILRTDKMNQEITSF</sequence>
<proteinExistence type="predicted"/>
<dbReference type="OrthoDB" id="6875580at2"/>
<feature type="coiled-coil region" evidence="1">
    <location>
        <begin position="566"/>
        <end position="593"/>
    </location>
</feature>
<dbReference type="EMBL" id="PXXU01000022">
    <property type="protein sequence ID" value="PSJ17330.1"/>
    <property type="molecule type" value="Genomic_DNA"/>
</dbReference>